<dbReference type="VEuPathDB" id="FungiDB:A1Q1_05620"/>
<reference evidence="5 6" key="1">
    <citation type="journal article" date="2012" name="Eukaryot. Cell">
        <title>Draft genome sequence of CBS 2479, the standard type strain of Trichosporon asahii.</title>
        <authorList>
            <person name="Yang R.Y."/>
            <person name="Li H.T."/>
            <person name="Zhu H."/>
            <person name="Zhou G.P."/>
            <person name="Wang M."/>
            <person name="Wang L."/>
        </authorList>
    </citation>
    <scope>NUCLEOTIDE SEQUENCE [LARGE SCALE GENOMIC DNA]</scope>
    <source>
        <strain evidence="6">ATCC 90039 / CBS 2479 / JCM 2466 / KCTC 7840 / NCYC 2677 / UAMH 7654</strain>
    </source>
</reference>
<protein>
    <recommendedName>
        <fullName evidence="7">Peroxisomal biogenesis factor 11</fullName>
    </recommendedName>
</protein>
<evidence type="ECO:0000313" key="6">
    <source>
        <dbReference type="Proteomes" id="UP000002748"/>
    </source>
</evidence>
<evidence type="ECO:0000256" key="2">
    <source>
        <dbReference type="ARBA" id="ARBA00023136"/>
    </source>
</evidence>
<organism evidence="5 6">
    <name type="scientific">Trichosporon asahii var. asahii (strain ATCC 90039 / CBS 2479 / JCM 2466 / KCTC 7840 / NBRC 103889/ NCYC 2677 / UAMH 7654)</name>
    <name type="common">Yeast</name>
    <dbReference type="NCBI Taxonomy" id="1186058"/>
    <lineage>
        <taxon>Eukaryota</taxon>
        <taxon>Fungi</taxon>
        <taxon>Dikarya</taxon>
        <taxon>Basidiomycota</taxon>
        <taxon>Agaricomycotina</taxon>
        <taxon>Tremellomycetes</taxon>
        <taxon>Trichosporonales</taxon>
        <taxon>Trichosporonaceae</taxon>
        <taxon>Trichosporon</taxon>
    </lineage>
</organism>
<dbReference type="GeneID" id="25989132"/>
<evidence type="ECO:0000256" key="3">
    <source>
        <dbReference type="ARBA" id="ARBA00023140"/>
    </source>
</evidence>
<dbReference type="Pfam" id="PF05648">
    <property type="entry name" value="PEX11"/>
    <property type="match status" value="1"/>
</dbReference>
<evidence type="ECO:0008006" key="7">
    <source>
        <dbReference type="Google" id="ProtNLM"/>
    </source>
</evidence>
<comment type="subcellular location">
    <subcellularLocation>
        <location evidence="4">Peroxisome membrane</location>
    </subcellularLocation>
</comment>
<dbReference type="EMBL" id="ALBS01000318">
    <property type="protein sequence ID" value="EJT45895.1"/>
    <property type="molecule type" value="Genomic_DNA"/>
</dbReference>
<dbReference type="GO" id="GO:0005778">
    <property type="term" value="C:peroxisomal membrane"/>
    <property type="evidence" value="ECO:0007669"/>
    <property type="project" value="UniProtKB-SubCell"/>
</dbReference>
<dbReference type="RefSeq" id="XP_014176304.1">
    <property type="nucleotide sequence ID" value="XM_014320829.1"/>
</dbReference>
<comment type="caution">
    <text evidence="5">The sequence shown here is derived from an EMBL/GenBank/DDBJ whole genome shotgun (WGS) entry which is preliminary data.</text>
</comment>
<evidence type="ECO:0000256" key="1">
    <source>
        <dbReference type="ARBA" id="ARBA00022593"/>
    </source>
</evidence>
<evidence type="ECO:0000313" key="5">
    <source>
        <dbReference type="EMBL" id="EJT45895.1"/>
    </source>
</evidence>
<name>J4U6S7_TRIAS</name>
<keyword evidence="2" id="KW-0472">Membrane</keyword>
<evidence type="ECO:0000256" key="4">
    <source>
        <dbReference type="ARBA" id="ARBA00046271"/>
    </source>
</evidence>
<dbReference type="AlphaFoldDB" id="J4U6S7"/>
<dbReference type="HOGENOM" id="CLU_049216_0_0_1"/>
<dbReference type="InterPro" id="IPR008733">
    <property type="entry name" value="PEX11"/>
</dbReference>
<dbReference type="OrthoDB" id="411017at2759"/>
<sequence>MTIAQKVLYSPQISTFLAVLATTIGRDKTYRLIQYISRILAWSYGRRGLVEAAARFNALKGGLGMGRKMMRIFKPLENLRSALNISEQPLAGIPRTQRIAQTTQFARQLCYAVFLSTDTLVWLQSIKFLQFDKEKAAKVSRISNKAWISGLTLSIISSLASLANLRAQARRFAVRADAGRAASSEKAPEDAAADEAERRKQGRALLAQRQQIMSQLIGDSLDIFIPANNLGYTHMSEGFVGLCGTITSYMALQKVWAKQAAGVRAKSA</sequence>
<gene>
    <name evidence="5" type="ORF">A1Q1_05620</name>
</gene>
<dbReference type="Proteomes" id="UP000002748">
    <property type="component" value="Unassembled WGS sequence"/>
</dbReference>
<dbReference type="GO" id="GO:0016559">
    <property type="term" value="P:peroxisome fission"/>
    <property type="evidence" value="ECO:0007669"/>
    <property type="project" value="InterPro"/>
</dbReference>
<dbReference type="PANTHER" id="PTHR12652">
    <property type="entry name" value="PEROXISOMAL BIOGENESIS FACTOR 11"/>
    <property type="match status" value="1"/>
</dbReference>
<proteinExistence type="predicted"/>
<keyword evidence="1" id="KW-0962">Peroxisome biogenesis</keyword>
<accession>J4U6S7</accession>
<dbReference type="KEGG" id="tasa:A1Q1_05620"/>
<dbReference type="PANTHER" id="PTHR12652:SF50">
    <property type="entry name" value="PEROXIN 11"/>
    <property type="match status" value="1"/>
</dbReference>
<keyword evidence="3" id="KW-0576">Peroxisome</keyword>